<reference evidence="2" key="1">
    <citation type="journal article" date="2014" name="Front. Microbiol.">
        <title>High frequency of phylogenetically diverse reductive dehalogenase-homologous genes in deep subseafloor sedimentary metagenomes.</title>
        <authorList>
            <person name="Kawai M."/>
            <person name="Futagami T."/>
            <person name="Toyoda A."/>
            <person name="Takaki Y."/>
            <person name="Nishi S."/>
            <person name="Hori S."/>
            <person name="Arai W."/>
            <person name="Tsubouchi T."/>
            <person name="Morono Y."/>
            <person name="Uchiyama I."/>
            <person name="Ito T."/>
            <person name="Fujiyama A."/>
            <person name="Inagaki F."/>
            <person name="Takami H."/>
        </authorList>
    </citation>
    <scope>NUCLEOTIDE SEQUENCE</scope>
    <source>
        <strain evidence="2">Expedition CK06-06</strain>
    </source>
</reference>
<evidence type="ECO:0000256" key="1">
    <source>
        <dbReference type="SAM" id="Phobius"/>
    </source>
</evidence>
<comment type="caution">
    <text evidence="2">The sequence shown here is derived from an EMBL/GenBank/DDBJ whole genome shotgun (WGS) entry which is preliminary data.</text>
</comment>
<feature type="non-terminal residue" evidence="2">
    <location>
        <position position="1"/>
    </location>
</feature>
<keyword evidence="1" id="KW-0812">Transmembrane</keyword>
<dbReference type="AlphaFoldDB" id="X1JLJ2"/>
<feature type="non-terminal residue" evidence="2">
    <location>
        <position position="144"/>
    </location>
</feature>
<dbReference type="EMBL" id="BARU01045680">
    <property type="protein sequence ID" value="GAH95601.1"/>
    <property type="molecule type" value="Genomic_DNA"/>
</dbReference>
<accession>X1JLJ2</accession>
<gene>
    <name evidence="2" type="ORF">S03H2_69214</name>
</gene>
<keyword evidence="1" id="KW-0472">Membrane</keyword>
<proteinExistence type="predicted"/>
<organism evidence="2">
    <name type="scientific">marine sediment metagenome</name>
    <dbReference type="NCBI Taxonomy" id="412755"/>
    <lineage>
        <taxon>unclassified sequences</taxon>
        <taxon>metagenomes</taxon>
        <taxon>ecological metagenomes</taxon>
    </lineage>
</organism>
<name>X1JLJ2_9ZZZZ</name>
<sequence length="144" mass="16620">AWYFITEVDEMYISGYYIGVILVCAGITELVLADQIRSKAKMTPREVERFGLEQLVILGHRLAILNEKETSQLNELRKLRNYLIHAKAGKLTQMAKKRYRVSGMDDSYLDAGFYLQPIWEGGIDKDALKHFRLVRDLTVKFYGA</sequence>
<protein>
    <submittedName>
        <fullName evidence="2">Uncharacterized protein</fullName>
    </submittedName>
</protein>
<keyword evidence="1" id="KW-1133">Transmembrane helix</keyword>
<feature type="transmembrane region" description="Helical" evidence="1">
    <location>
        <begin position="12"/>
        <end position="32"/>
    </location>
</feature>
<evidence type="ECO:0000313" key="2">
    <source>
        <dbReference type="EMBL" id="GAH95601.1"/>
    </source>
</evidence>